<evidence type="ECO:0000313" key="2">
    <source>
        <dbReference type="EMBL" id="SDW67608.1"/>
    </source>
</evidence>
<dbReference type="AlphaFoldDB" id="A0A1H2VH58"/>
<feature type="transmembrane region" description="Helical" evidence="1">
    <location>
        <begin position="172"/>
        <end position="191"/>
    </location>
</feature>
<keyword evidence="1" id="KW-0472">Membrane</keyword>
<dbReference type="PANTHER" id="PTHR41795">
    <property type="entry name" value="EXOPOLYSACCHARIDE SYNTHESIS PROTEIN"/>
    <property type="match status" value="1"/>
</dbReference>
<organism evidence="2 3">
    <name type="scientific">Roseicitreum antarcticum</name>
    <dbReference type="NCBI Taxonomy" id="564137"/>
    <lineage>
        <taxon>Bacteria</taxon>
        <taxon>Pseudomonadati</taxon>
        <taxon>Pseudomonadota</taxon>
        <taxon>Alphaproteobacteria</taxon>
        <taxon>Rhodobacterales</taxon>
        <taxon>Paracoccaceae</taxon>
        <taxon>Roseicitreum</taxon>
    </lineage>
</organism>
<dbReference type="OrthoDB" id="7949130at2"/>
<gene>
    <name evidence="2" type="ORF">SAMN04488238_10367</name>
</gene>
<evidence type="ECO:0000313" key="3">
    <source>
        <dbReference type="Proteomes" id="UP000198539"/>
    </source>
</evidence>
<dbReference type="Proteomes" id="UP000198539">
    <property type="component" value="Unassembled WGS sequence"/>
</dbReference>
<protein>
    <submittedName>
        <fullName evidence="2">Uncharacterized conserved protein</fullName>
    </submittedName>
</protein>
<reference evidence="2 3" key="1">
    <citation type="submission" date="2016-10" db="EMBL/GenBank/DDBJ databases">
        <authorList>
            <person name="de Groot N.N."/>
        </authorList>
    </citation>
    <scope>NUCLEOTIDE SEQUENCE [LARGE SCALE GENOMIC DNA]</scope>
    <source>
        <strain evidence="2 3">CGMCC 1.8894</strain>
    </source>
</reference>
<keyword evidence="3" id="KW-1185">Reference proteome</keyword>
<dbReference type="EMBL" id="FNOM01000003">
    <property type="protein sequence ID" value="SDW67608.1"/>
    <property type="molecule type" value="Genomic_DNA"/>
</dbReference>
<sequence length="194" mass="21645">MTDTDDNKIIHLYDRLYEASEQDTIKVQDVVSAIGTRSMIPFMLVPAFVAATPLSGIPGLSSVCGLMIALVAFRMLLNYDTMALPGWIEQKTVPGYKLKSALEKSRPVVQWIDRHSHQRWARLFRRPVIWVPQTLCLMTGLLMPFLEIIPFTGSVAATAVCLLALSMMVRDGLFFLIALLPYAALIGLFVTQVM</sequence>
<dbReference type="PANTHER" id="PTHR41795:SF1">
    <property type="entry name" value="EXOPOLYSACCHARIDE SYNTHESIS PROTEIN"/>
    <property type="match status" value="1"/>
</dbReference>
<dbReference type="PIRSF" id="PIRSF033239">
    <property type="entry name" value="ExoD"/>
    <property type="match status" value="1"/>
</dbReference>
<keyword evidence="1" id="KW-1133">Transmembrane helix</keyword>
<feature type="transmembrane region" description="Helical" evidence="1">
    <location>
        <begin position="148"/>
        <end position="165"/>
    </location>
</feature>
<dbReference type="Pfam" id="PF06055">
    <property type="entry name" value="ExoD"/>
    <property type="match status" value="1"/>
</dbReference>
<feature type="transmembrane region" description="Helical" evidence="1">
    <location>
        <begin position="47"/>
        <end position="73"/>
    </location>
</feature>
<proteinExistence type="predicted"/>
<keyword evidence="1" id="KW-0812">Transmembrane</keyword>
<evidence type="ECO:0000256" key="1">
    <source>
        <dbReference type="SAM" id="Phobius"/>
    </source>
</evidence>
<name>A0A1H2VH58_9RHOB</name>
<accession>A0A1H2VH58</accession>
<dbReference type="InterPro" id="IPR010331">
    <property type="entry name" value="ExoD"/>
</dbReference>
<dbReference type="STRING" id="564137.SAMN04488238_10367"/>
<dbReference type="RefSeq" id="WP_092886431.1">
    <property type="nucleotide sequence ID" value="NZ_CP061498.1"/>
</dbReference>